<comment type="similarity">
    <text evidence="1">Belongs to the myoviridae tail sheath protein family.</text>
</comment>
<dbReference type="RefSeq" id="WP_269478767.1">
    <property type="nucleotide sequence ID" value="NZ_JAOSHN010000010.1"/>
</dbReference>
<organism evidence="3 4">
    <name type="scientific">Hominibacterium faecale</name>
    <dbReference type="NCBI Taxonomy" id="2839743"/>
    <lineage>
        <taxon>Bacteria</taxon>
        <taxon>Bacillati</taxon>
        <taxon>Bacillota</taxon>
        <taxon>Clostridia</taxon>
        <taxon>Peptostreptococcales</taxon>
        <taxon>Anaerovoracaceae</taxon>
        <taxon>Hominibacterium</taxon>
    </lineage>
</organism>
<proteinExistence type="inferred from homology"/>
<dbReference type="EMBL" id="JAOSHN010000010">
    <property type="protein sequence ID" value="MCU7380517.1"/>
    <property type="molecule type" value="Genomic_DNA"/>
</dbReference>
<accession>A0A9J6QYI9</accession>
<reference evidence="3" key="1">
    <citation type="submission" date="2022-09" db="EMBL/GenBank/DDBJ databases">
        <title>Culturomic study of gut microbiota in children with autism spectrum disorder.</title>
        <authorList>
            <person name="Efimov B.A."/>
            <person name="Chaplin A.V."/>
            <person name="Sokolova S.R."/>
            <person name="Pikina A.P."/>
            <person name="Korzhanova M."/>
            <person name="Belova V."/>
            <person name="Korostin D."/>
        </authorList>
    </citation>
    <scope>NUCLEOTIDE SEQUENCE</scope>
    <source>
        <strain evidence="3">ASD5510</strain>
    </source>
</reference>
<dbReference type="Proteomes" id="UP001065549">
    <property type="component" value="Unassembled WGS sequence"/>
</dbReference>
<dbReference type="Pfam" id="PF04984">
    <property type="entry name" value="Phage_sheath_1"/>
    <property type="match status" value="1"/>
</dbReference>
<name>A0A9J6QYI9_9FIRM</name>
<evidence type="ECO:0000313" key="3">
    <source>
        <dbReference type="EMBL" id="MCU7380517.1"/>
    </source>
</evidence>
<dbReference type="Gene3D" id="3.30.1370.220">
    <property type="match status" value="1"/>
</dbReference>
<gene>
    <name evidence="3" type="ORF">OBO34_19580</name>
</gene>
<keyword evidence="4" id="KW-1185">Reference proteome</keyword>
<dbReference type="AlphaFoldDB" id="A0A9J6QYI9"/>
<dbReference type="Gene3D" id="3.40.50.11790">
    <property type="match status" value="1"/>
</dbReference>
<dbReference type="InterPro" id="IPR035089">
    <property type="entry name" value="Phage_sheath_subtilisin"/>
</dbReference>
<protein>
    <submittedName>
        <fullName evidence="3">Phage tail sheath subtilisin-like domain-containing protein</fullName>
    </submittedName>
</protein>
<comment type="caution">
    <text evidence="3">The sequence shown here is derived from an EMBL/GenBank/DDBJ whole genome shotgun (WGS) entry which is preliminary data.</text>
</comment>
<feature type="domain" description="Tail sheath protein subtilisin-like" evidence="2">
    <location>
        <begin position="193"/>
        <end position="344"/>
    </location>
</feature>
<sequence length="465" mass="50383">MSQIFKAGEEKVRPGVYYRHSSRDRKGPVGAIDGIVAIVMRSGWGPVNTVTSHDSYESALLAYGDSAGMKAIKCFFDAGATTVQVCRIASESSPGVPGEAAIGEFMSVTAKYAGDYPIKVKTQNKPGDSSKWQCLILVNGVVKETYTVEADTASPAADLAAVINKQSAYIIAEGKEAAITATETNLTSGTNPGVTNADYAAGFYALEPYPYNVIITDTEDEAVDTLLTEYINHAHVNGKFIMAVFAGKTATPFEDRKKKAASYNNPQIIYVGNGGIDKDGNTVEGMLMAAHTAGAIAATPSNQAITRVPITSFVDVSEKLKNEQYEEAISSGMLLLSMNAESEVWFDSGCNTLVTLGDNQDAGWKKIKRTKVRNELMDRLNRTMEKKVARVNCDPDGVADIIQSGMGVMKAMEGENKLASGSSQFYEDPDNPYRGDSGWFIVEADDLDKLEKIYLHYRFRSNQYA</sequence>
<evidence type="ECO:0000256" key="1">
    <source>
        <dbReference type="ARBA" id="ARBA00008005"/>
    </source>
</evidence>
<evidence type="ECO:0000259" key="2">
    <source>
        <dbReference type="Pfam" id="PF04984"/>
    </source>
</evidence>
<evidence type="ECO:0000313" key="4">
    <source>
        <dbReference type="Proteomes" id="UP001065549"/>
    </source>
</evidence>